<evidence type="ECO:0008006" key="3">
    <source>
        <dbReference type="Google" id="ProtNLM"/>
    </source>
</evidence>
<organism evidence="1 2">
    <name type="scientific">Desulfobacter hydrogenophilus</name>
    <dbReference type="NCBI Taxonomy" id="2291"/>
    <lineage>
        <taxon>Bacteria</taxon>
        <taxon>Pseudomonadati</taxon>
        <taxon>Thermodesulfobacteriota</taxon>
        <taxon>Desulfobacteria</taxon>
        <taxon>Desulfobacterales</taxon>
        <taxon>Desulfobacteraceae</taxon>
        <taxon>Desulfobacter</taxon>
    </lineage>
</organism>
<dbReference type="Proteomes" id="UP000293902">
    <property type="component" value="Chromosome"/>
</dbReference>
<reference evidence="1 2" key="1">
    <citation type="submission" date="2019-02" db="EMBL/GenBank/DDBJ databases">
        <title>Complete genome sequence of Desulfobacter hydrogenophilus AcRS1.</title>
        <authorList>
            <person name="Marietou A."/>
            <person name="Lund M.B."/>
            <person name="Marshall I.P.G."/>
            <person name="Schreiber L."/>
            <person name="Jorgensen B."/>
        </authorList>
    </citation>
    <scope>NUCLEOTIDE SEQUENCE [LARGE SCALE GENOMIC DNA]</scope>
    <source>
        <strain evidence="1 2">AcRS1</strain>
    </source>
</reference>
<name>A0ABX5RGD0_9BACT</name>
<dbReference type="RefSeq" id="WP_131072065.1">
    <property type="nucleotide sequence ID" value="NZ_CP036313.1"/>
</dbReference>
<keyword evidence="2" id="KW-1185">Reference proteome</keyword>
<proteinExistence type="predicted"/>
<sequence>MVNDKLNVPMVLKNIFYDISYKWERRHKIPYIGPLLGKKLTKKKSTNKTFYEEVLNQARHIESTGNCIDDSKINSLLAADVLTQAQRKSLNLLFYWGLWHLVMAGEIKVNNCPKWLAENQRLCENPHPVLHVTD</sequence>
<evidence type="ECO:0000313" key="1">
    <source>
        <dbReference type="EMBL" id="QBH13727.1"/>
    </source>
</evidence>
<dbReference type="EMBL" id="CP036313">
    <property type="protein sequence ID" value="QBH13727.1"/>
    <property type="molecule type" value="Genomic_DNA"/>
</dbReference>
<gene>
    <name evidence="1" type="ORF">EYB58_12835</name>
</gene>
<accession>A0ABX5RGD0</accession>
<protein>
    <recommendedName>
        <fullName evidence="3">Asparagine synthetase domain-containing protein</fullName>
    </recommendedName>
</protein>
<evidence type="ECO:0000313" key="2">
    <source>
        <dbReference type="Proteomes" id="UP000293902"/>
    </source>
</evidence>